<dbReference type="InterPro" id="IPR045012">
    <property type="entry name" value="NLP"/>
</dbReference>
<proteinExistence type="predicted"/>
<dbReference type="GO" id="GO:0003700">
    <property type="term" value="F:DNA-binding transcription factor activity"/>
    <property type="evidence" value="ECO:0007669"/>
    <property type="project" value="InterPro"/>
</dbReference>
<feature type="compositionally biased region" description="Acidic residues" evidence="1">
    <location>
        <begin position="1"/>
        <end position="11"/>
    </location>
</feature>
<feature type="region of interest" description="Disordered" evidence="1">
    <location>
        <begin position="1"/>
        <end position="32"/>
    </location>
</feature>
<reference evidence="3 4" key="1">
    <citation type="journal article" date="2018" name="Front. Plant Sci.">
        <title>Red Clover (Trifolium pratense) and Zigzag Clover (T. medium) - A Picture of Genomic Similarities and Differences.</title>
        <authorList>
            <person name="Dluhosova J."/>
            <person name="Istvanek J."/>
            <person name="Nedelnik J."/>
            <person name="Repkova J."/>
        </authorList>
    </citation>
    <scope>NUCLEOTIDE SEQUENCE [LARGE SCALE GENOMIC DNA]</scope>
    <source>
        <strain evidence="4">cv. 10/8</strain>
        <tissue evidence="3">Leaf</tissue>
    </source>
</reference>
<gene>
    <name evidence="3" type="ORF">A2U01_0009250</name>
</gene>
<feature type="compositionally biased region" description="Low complexity" evidence="1">
    <location>
        <begin position="19"/>
        <end position="31"/>
    </location>
</feature>
<dbReference type="InterPro" id="IPR000270">
    <property type="entry name" value="PB1_dom"/>
</dbReference>
<dbReference type="EMBL" id="LXQA010014027">
    <property type="protein sequence ID" value="MCH88366.1"/>
    <property type="molecule type" value="Genomic_DNA"/>
</dbReference>
<evidence type="ECO:0000256" key="1">
    <source>
        <dbReference type="SAM" id="MobiDB-lite"/>
    </source>
</evidence>
<evidence type="ECO:0000313" key="3">
    <source>
        <dbReference type="EMBL" id="MCH88366.1"/>
    </source>
</evidence>
<evidence type="ECO:0000259" key="2">
    <source>
        <dbReference type="Pfam" id="PF00564"/>
    </source>
</evidence>
<protein>
    <submittedName>
        <fullName evidence="3">Protein NLP8-like</fullName>
    </submittedName>
</protein>
<organism evidence="3 4">
    <name type="scientific">Trifolium medium</name>
    <dbReference type="NCBI Taxonomy" id="97028"/>
    <lineage>
        <taxon>Eukaryota</taxon>
        <taxon>Viridiplantae</taxon>
        <taxon>Streptophyta</taxon>
        <taxon>Embryophyta</taxon>
        <taxon>Tracheophyta</taxon>
        <taxon>Spermatophyta</taxon>
        <taxon>Magnoliopsida</taxon>
        <taxon>eudicotyledons</taxon>
        <taxon>Gunneridae</taxon>
        <taxon>Pentapetalae</taxon>
        <taxon>rosids</taxon>
        <taxon>fabids</taxon>
        <taxon>Fabales</taxon>
        <taxon>Fabaceae</taxon>
        <taxon>Papilionoideae</taxon>
        <taxon>50 kb inversion clade</taxon>
        <taxon>NPAAA clade</taxon>
        <taxon>Hologalegina</taxon>
        <taxon>IRL clade</taxon>
        <taxon>Trifolieae</taxon>
        <taxon>Trifolium</taxon>
    </lineage>
</organism>
<evidence type="ECO:0000313" key="4">
    <source>
        <dbReference type="Proteomes" id="UP000265520"/>
    </source>
</evidence>
<dbReference type="SUPFAM" id="SSF54277">
    <property type="entry name" value="CAD &amp; PB1 domains"/>
    <property type="match status" value="1"/>
</dbReference>
<name>A0A392MLH8_9FABA</name>
<keyword evidence="4" id="KW-1185">Reference proteome</keyword>
<accession>A0A392MLH8</accession>
<dbReference type="PANTHER" id="PTHR32002:SF41">
    <property type="entry name" value="PROTEIN NLP8"/>
    <property type="match status" value="1"/>
</dbReference>
<dbReference type="Proteomes" id="UP000265520">
    <property type="component" value="Unassembled WGS sequence"/>
</dbReference>
<dbReference type="AlphaFoldDB" id="A0A392MLH8"/>
<comment type="caution">
    <text evidence="3">The sequence shown here is derived from an EMBL/GenBank/DDBJ whole genome shotgun (WGS) entry which is preliminary data.</text>
</comment>
<sequence>MDTGVDGDDEAVEHNNPASSSLTGSSNSSGSMLKYLDDEKEWVMLVNDSDSQECLEILNDMGTHNARFLVRDTPCTFGSSGSSGC</sequence>
<feature type="domain" description="PB1" evidence="2">
    <location>
        <begin position="31"/>
        <end position="72"/>
    </location>
</feature>
<dbReference type="Pfam" id="PF00564">
    <property type="entry name" value="PB1"/>
    <property type="match status" value="1"/>
</dbReference>
<dbReference type="PANTHER" id="PTHR32002">
    <property type="entry name" value="PROTEIN NLP8"/>
    <property type="match status" value="1"/>
</dbReference>